<evidence type="ECO:0000256" key="1">
    <source>
        <dbReference type="SAM" id="SignalP"/>
    </source>
</evidence>
<name>A0A371FWV5_MUCPR</name>
<sequence>MGMAPSLSVFFWFFSLRKTVKVGWTSLSSRSKCKTASFGLPVATQDPTFWPATRESPSFLSTRPHNWLSQSRSPEKIWKMEG</sequence>
<keyword evidence="1" id="KW-0732">Signal</keyword>
<accession>A0A371FWV5</accession>
<keyword evidence="3" id="KW-1185">Reference proteome</keyword>
<comment type="caution">
    <text evidence="2">The sequence shown here is derived from an EMBL/GenBank/DDBJ whole genome shotgun (WGS) entry which is preliminary data.</text>
</comment>
<organism evidence="2 3">
    <name type="scientific">Mucuna pruriens</name>
    <name type="common">Velvet bean</name>
    <name type="synonym">Dolichos pruriens</name>
    <dbReference type="NCBI Taxonomy" id="157652"/>
    <lineage>
        <taxon>Eukaryota</taxon>
        <taxon>Viridiplantae</taxon>
        <taxon>Streptophyta</taxon>
        <taxon>Embryophyta</taxon>
        <taxon>Tracheophyta</taxon>
        <taxon>Spermatophyta</taxon>
        <taxon>Magnoliopsida</taxon>
        <taxon>eudicotyledons</taxon>
        <taxon>Gunneridae</taxon>
        <taxon>Pentapetalae</taxon>
        <taxon>rosids</taxon>
        <taxon>fabids</taxon>
        <taxon>Fabales</taxon>
        <taxon>Fabaceae</taxon>
        <taxon>Papilionoideae</taxon>
        <taxon>50 kb inversion clade</taxon>
        <taxon>NPAAA clade</taxon>
        <taxon>indigoferoid/millettioid clade</taxon>
        <taxon>Phaseoleae</taxon>
        <taxon>Mucuna</taxon>
    </lineage>
</organism>
<feature type="non-terminal residue" evidence="2">
    <location>
        <position position="1"/>
    </location>
</feature>
<dbReference type="Proteomes" id="UP000257109">
    <property type="component" value="Unassembled WGS sequence"/>
</dbReference>
<evidence type="ECO:0000313" key="2">
    <source>
        <dbReference type="EMBL" id="RDX82772.1"/>
    </source>
</evidence>
<feature type="chain" id="PRO_5016837659" description="Secreted protein" evidence="1">
    <location>
        <begin position="20"/>
        <end position="82"/>
    </location>
</feature>
<dbReference type="EMBL" id="QJKJ01007555">
    <property type="protein sequence ID" value="RDX82772.1"/>
    <property type="molecule type" value="Genomic_DNA"/>
</dbReference>
<gene>
    <name evidence="2" type="ORF">CR513_36390</name>
</gene>
<reference evidence="2" key="1">
    <citation type="submission" date="2018-05" db="EMBL/GenBank/DDBJ databases">
        <title>Draft genome of Mucuna pruriens seed.</title>
        <authorList>
            <person name="Nnadi N.E."/>
            <person name="Vos R."/>
            <person name="Hasami M.H."/>
            <person name="Devisetty U.K."/>
            <person name="Aguiy J.C."/>
        </authorList>
    </citation>
    <scope>NUCLEOTIDE SEQUENCE [LARGE SCALE GENOMIC DNA]</scope>
    <source>
        <strain evidence="2">JCA_2017</strain>
    </source>
</reference>
<feature type="signal peptide" evidence="1">
    <location>
        <begin position="1"/>
        <end position="19"/>
    </location>
</feature>
<proteinExistence type="predicted"/>
<evidence type="ECO:0000313" key="3">
    <source>
        <dbReference type="Proteomes" id="UP000257109"/>
    </source>
</evidence>
<protein>
    <recommendedName>
        <fullName evidence="4">Secreted protein</fullName>
    </recommendedName>
</protein>
<dbReference type="OrthoDB" id="1436751at2759"/>
<dbReference type="AlphaFoldDB" id="A0A371FWV5"/>
<evidence type="ECO:0008006" key="4">
    <source>
        <dbReference type="Google" id="ProtNLM"/>
    </source>
</evidence>